<evidence type="ECO:0000313" key="3">
    <source>
        <dbReference type="EMBL" id="CAI8039772.1"/>
    </source>
</evidence>
<dbReference type="InterPro" id="IPR057763">
    <property type="entry name" value="UBL_USP40"/>
</dbReference>
<proteinExistence type="predicted"/>
<reference evidence="3" key="1">
    <citation type="submission" date="2023-03" db="EMBL/GenBank/DDBJ databases">
        <authorList>
            <person name="Steffen K."/>
            <person name="Cardenas P."/>
        </authorList>
    </citation>
    <scope>NUCLEOTIDE SEQUENCE</scope>
</reference>
<name>A0AA35T2G7_GEOBA</name>
<dbReference type="PROSITE" id="PS50235">
    <property type="entry name" value="USP_3"/>
    <property type="match status" value="1"/>
</dbReference>
<dbReference type="EMBL" id="CASHTH010003062">
    <property type="protein sequence ID" value="CAI8039772.1"/>
    <property type="molecule type" value="Genomic_DNA"/>
</dbReference>
<dbReference type="GO" id="GO:0004843">
    <property type="term" value="F:cysteine-type deubiquitinase activity"/>
    <property type="evidence" value="ECO:0007669"/>
    <property type="project" value="InterPro"/>
</dbReference>
<sequence length="1323" mass="146906">MCVCVSLQVRVIPVQLQILFARLLLLNQQSCGVDGLISSFGWTNNEELQQHDVQELNRILFAAIESSLVGTRGEHLIGRLYRGTFTQQIVCQSCGHVSEREEEFLDIPVALTGRAGLQQALREMFNETELLEGDNRYHCGLCDRLVDARRECRLRKLPPVLTFALLRFLYDFKRGERYKDTSQFKFPLELDMTPYGCCSHGNKTGEEGERGGGEKISYELYSVVIHGGSTHSGHYTAYIRDFDNLGSWTHPDEDPVQLPTDEKTGRVDYIEFDTPTELLVTLLRSLGGSVSVDKLCKNMQEKTGVTWNKRFKKQFGSIHQFLRSCPDFFVVDDTKRVSLKMTTPTDTPPSPMETTAPAGDVRVEPMETAEPVADSSPAPPANTFCQDPRQDVAPHGDKETATASGTVEDLSTDVSMESTASEGHGLSRIEAQEQVPSSSRDSGGRSGDQSRDVGVVSKDFVVAMETEGSKSKPMTSKWKGDSKEPPPPGERWFHFNDVQVSPAVVRSLEKVYQGKESAYMLFYRRKRSQLPTQGEGRDVVGSVPEWLQSKIAGENEKLEEEKAAYDIAVNTIELNVHLSSSYTFRNGALHHKEDPLVTDAMVTAVSIDRRKTVSDLETTLEEVIPDQVRGHVISVARRLPAGMHIYDNISWSKHKTLRDLQVLDGSNLFVWDGEQVGGVGIRTGTACEPVLLRVTYHSCEESGGVEEGEEEEMEIGRPKDSTLGELRVLLASKLDVPVQQVMISQVKVSERSKASRVVVLHCSKDKLTLEQLKLCDGDKLAAEASTKKGIKTLAHSVADRQNNLLSVIVEDRCSPHLSDSTSYPVHAMEVVRDSLISTFKSAILLQLQLSNIEGGGRLRLDDECPGPPLHEEQTLDQVGVVQGHCIILEPGPPPTPSQLVLRCRLSSGTKEWEVTVDEGATVAECCQLVVLSAGLQGNQWHLRRTNWCGEATEVLDDETSVLSKENLKSGDLLLIEEGKLPPKNFVRLAVSLFTPSYPTCTPAYLTDPDLTSGLLSWVMDSATVGVDINEQGFTHDGDFPRVDPNEVPLHLQSPAQFYPGLPGCLVGLDSIEIHRDSTIEELKALILTLPALGGAVIPTLDFLLRVREMVNGRLGKVFKNPQQTLRRNKMETGSHVCVTVLEQEETLPATAIVVHIQARTPGRRSYGPAAEVIYDCNRSTKPAELVKLVSRLVQIDVSHLRVAKHKLESFEWIVLQENYNKESRKKKKSKSTAANIKNSPICLRDGDTLGLKNLQYDPEDADDFSTESDDRGKEILTAVQEEKRRKRKLKSTDLLDERGGANQRPRRTEVGIKIFVPDYKRSS</sequence>
<feature type="compositionally biased region" description="Basic and acidic residues" evidence="1">
    <location>
        <begin position="1290"/>
        <end position="1299"/>
    </location>
</feature>
<organism evidence="3 4">
    <name type="scientific">Geodia barretti</name>
    <name type="common">Barrett's horny sponge</name>
    <dbReference type="NCBI Taxonomy" id="519541"/>
    <lineage>
        <taxon>Eukaryota</taxon>
        <taxon>Metazoa</taxon>
        <taxon>Porifera</taxon>
        <taxon>Demospongiae</taxon>
        <taxon>Heteroscleromorpha</taxon>
        <taxon>Tetractinellida</taxon>
        <taxon>Astrophorina</taxon>
        <taxon>Geodiidae</taxon>
        <taxon>Geodia</taxon>
    </lineage>
</organism>
<evidence type="ECO:0000259" key="2">
    <source>
        <dbReference type="PROSITE" id="PS50235"/>
    </source>
</evidence>
<dbReference type="SUPFAM" id="SSF54001">
    <property type="entry name" value="Cysteine proteinases"/>
    <property type="match status" value="1"/>
</dbReference>
<keyword evidence="4" id="KW-1185">Reference proteome</keyword>
<accession>A0AA35T2G7</accession>
<protein>
    <submittedName>
        <fullName evidence="3">Ubiquitin carboxyl-terminal hydrolase 40</fullName>
    </submittedName>
</protein>
<dbReference type="PANTHER" id="PTHR24006">
    <property type="entry name" value="UBIQUITIN CARBOXYL-TERMINAL HYDROLASE"/>
    <property type="match status" value="1"/>
</dbReference>
<dbReference type="GO" id="GO:0005634">
    <property type="term" value="C:nucleus"/>
    <property type="evidence" value="ECO:0007669"/>
    <property type="project" value="TreeGrafter"/>
</dbReference>
<keyword evidence="3" id="KW-0378">Hydrolase</keyword>
<feature type="region of interest" description="Disordered" evidence="1">
    <location>
        <begin position="367"/>
        <end position="488"/>
    </location>
</feature>
<dbReference type="InterPro" id="IPR001394">
    <property type="entry name" value="Peptidase_C19_UCH"/>
</dbReference>
<dbReference type="PANTHER" id="PTHR24006:SF842">
    <property type="entry name" value="UBIQUITIN CARBOXYL-TERMINAL HYDROLASE 40"/>
    <property type="match status" value="1"/>
</dbReference>
<dbReference type="PROSITE" id="PS00973">
    <property type="entry name" value="USP_2"/>
    <property type="match status" value="1"/>
</dbReference>
<dbReference type="GO" id="GO:0005829">
    <property type="term" value="C:cytosol"/>
    <property type="evidence" value="ECO:0007669"/>
    <property type="project" value="TreeGrafter"/>
</dbReference>
<feature type="compositionally biased region" description="Basic and acidic residues" evidence="1">
    <location>
        <begin position="388"/>
        <end position="400"/>
    </location>
</feature>
<evidence type="ECO:0000313" key="4">
    <source>
        <dbReference type="Proteomes" id="UP001174909"/>
    </source>
</evidence>
<dbReference type="GO" id="GO:0016579">
    <property type="term" value="P:protein deubiquitination"/>
    <property type="evidence" value="ECO:0007669"/>
    <property type="project" value="InterPro"/>
</dbReference>
<dbReference type="InterPro" id="IPR050164">
    <property type="entry name" value="Peptidase_C19"/>
</dbReference>
<dbReference type="InterPro" id="IPR018200">
    <property type="entry name" value="USP_CS"/>
</dbReference>
<feature type="compositionally biased region" description="Polar residues" evidence="1">
    <location>
        <begin position="412"/>
        <end position="421"/>
    </location>
</feature>
<dbReference type="InterPro" id="IPR028889">
    <property type="entry name" value="USP"/>
</dbReference>
<dbReference type="Proteomes" id="UP001174909">
    <property type="component" value="Unassembled WGS sequence"/>
</dbReference>
<feature type="region of interest" description="Disordered" evidence="1">
    <location>
        <begin position="1278"/>
        <end position="1309"/>
    </location>
</feature>
<dbReference type="InterPro" id="IPR038765">
    <property type="entry name" value="Papain-like_cys_pep_sf"/>
</dbReference>
<dbReference type="Gene3D" id="3.90.70.10">
    <property type="entry name" value="Cysteine proteinases"/>
    <property type="match status" value="2"/>
</dbReference>
<feature type="domain" description="USP" evidence="2">
    <location>
        <begin position="1"/>
        <end position="276"/>
    </location>
</feature>
<comment type="caution">
    <text evidence="3">The sequence shown here is derived from an EMBL/GenBank/DDBJ whole genome shotgun (WGS) entry which is preliminary data.</text>
</comment>
<dbReference type="Pfam" id="PF25822">
    <property type="entry name" value="UBL_USP40"/>
    <property type="match status" value="1"/>
</dbReference>
<dbReference type="Pfam" id="PF00443">
    <property type="entry name" value="UCH"/>
    <property type="match status" value="1"/>
</dbReference>
<gene>
    <name evidence="3" type="ORF">GBAR_LOCUS22163</name>
</gene>
<evidence type="ECO:0000256" key="1">
    <source>
        <dbReference type="SAM" id="MobiDB-lite"/>
    </source>
</evidence>